<feature type="domain" description="N,N-dimethylformamidase beta subunit-like C-terminal" evidence="1">
    <location>
        <begin position="317"/>
        <end position="748"/>
    </location>
</feature>
<dbReference type="Pfam" id="PF20254">
    <property type="entry name" value="DMFA2_C"/>
    <property type="match status" value="1"/>
</dbReference>
<dbReference type="InterPro" id="IPR013320">
    <property type="entry name" value="ConA-like_dom_sf"/>
</dbReference>
<evidence type="ECO:0000259" key="1">
    <source>
        <dbReference type="Pfam" id="PF20254"/>
    </source>
</evidence>
<dbReference type="Gene3D" id="2.60.120.200">
    <property type="match status" value="1"/>
</dbReference>
<evidence type="ECO:0000313" key="3">
    <source>
        <dbReference type="Proteomes" id="UP000460715"/>
    </source>
</evidence>
<dbReference type="Proteomes" id="UP000460715">
    <property type="component" value="Unassembled WGS sequence"/>
</dbReference>
<dbReference type="SUPFAM" id="SSF49899">
    <property type="entry name" value="Concanavalin A-like lectins/glucanases"/>
    <property type="match status" value="1"/>
</dbReference>
<name>A0A845B618_9PROT</name>
<dbReference type="AlphaFoldDB" id="A0A845B618"/>
<reference evidence="2 3" key="1">
    <citation type="submission" date="2019-03" db="EMBL/GenBank/DDBJ databases">
        <title>Roseomonas sp. a novel Roseomonas species isolated from Sea whip Gorgonian.</title>
        <authorList>
            <person name="Li F."/>
            <person name="Pan X."/>
            <person name="Huang S."/>
            <person name="Li Z."/>
            <person name="Meng B."/>
        </authorList>
    </citation>
    <scope>NUCLEOTIDE SEQUENCE [LARGE SCALE GENOMIC DNA]</scope>
    <source>
        <strain evidence="2 3">M0104</strain>
    </source>
</reference>
<dbReference type="InterPro" id="IPR046540">
    <property type="entry name" value="DMFA2_C"/>
</dbReference>
<sequence length="773" mass="84375">MGGLRPALGGADGAEAGGWKLRRMTDTTAVLGYAWPLVVSPGEEVAFHLSSASLVEAESTLLRVRCGDPDPDGPGLRFTTPGAPVDGRVALRHQPLHPGSCAIVPDAPALRRTGSLSVGCFLWPTAPLSGPQTILSRWREDRREGWRLGLDAEGRLEFEVGGDGQSWRVTAPQPLLEREWVFVGGVLDAEAGELRVVQQSLDSQAGRDRSGEAIAAGPKALSWPEATALVIAAQAREGGDAPLTAQHFDGKIDRPRLHATALDAAALRGLCESLAPSPGDPDLLAAWDFSRDIPTGRVFDLSANRLDGTLRHLPMRGMTGANWDGRTVQWTEAPHLYGAIHFHSDDMHDAGWSSDLRLTIPEDWRSGFYALRLRARQGSDDPVESFVAFFVRAPLGRPRARLALVASTATFLAYANSALRLDQVHAEAMLEGLLALSRDDVYLQEHRELGLSTYDTHSDGSGWCYSSAKRPILNMRPRGATFNYGNDTHIIDWLEQIGQDHDIIADDDIHRHGAQLLAGYDCVITGSHPEYFSRAMLDAFDAYQRGGGRHIYLGGNGFYWRIGWHPSQPHTMEIRRGMNGLRTWEGEAGENALSFTGEPSGLWRSNGRPPQRLVGVGFDAQVFTRSYPYRWREEARDPRIAWLVEGIDLEKPLGDAGLRGGGAAGLEVDRVDATLGSPPHLLWIATADQLDYGGVPTLEELRTLHRGTMGDQNARVRADVAFFPTAKGGAVFSTGSIAWACALSCNNYNSSVSRLTGNVLRRFLDPRPFEGFD</sequence>
<gene>
    <name evidence="2" type="ORF">E0493_04645</name>
</gene>
<organism evidence="2 3">
    <name type="scientific">Teichococcus coralli</name>
    <dbReference type="NCBI Taxonomy" id="2545983"/>
    <lineage>
        <taxon>Bacteria</taxon>
        <taxon>Pseudomonadati</taxon>
        <taxon>Pseudomonadota</taxon>
        <taxon>Alphaproteobacteria</taxon>
        <taxon>Acetobacterales</taxon>
        <taxon>Roseomonadaceae</taxon>
        <taxon>Roseomonas</taxon>
    </lineage>
</organism>
<keyword evidence="3" id="KW-1185">Reference proteome</keyword>
<dbReference type="EMBL" id="SNVJ01000003">
    <property type="protein sequence ID" value="MXP62641.1"/>
    <property type="molecule type" value="Genomic_DNA"/>
</dbReference>
<comment type="caution">
    <text evidence="2">The sequence shown here is derived from an EMBL/GenBank/DDBJ whole genome shotgun (WGS) entry which is preliminary data.</text>
</comment>
<protein>
    <submittedName>
        <fullName evidence="2">N,N-dimethylformamidase</fullName>
    </submittedName>
</protein>
<evidence type="ECO:0000313" key="2">
    <source>
        <dbReference type="EMBL" id="MXP62641.1"/>
    </source>
</evidence>
<accession>A0A845B618</accession>
<proteinExistence type="predicted"/>